<evidence type="ECO:0000256" key="2">
    <source>
        <dbReference type="ARBA" id="ARBA00022679"/>
    </source>
</evidence>
<dbReference type="InterPro" id="IPR051091">
    <property type="entry name" value="O-Glucosyltr/Glycosyltrsf_90"/>
</dbReference>
<comment type="caution">
    <text evidence="4">The sequence shown here is derived from an EMBL/GenBank/DDBJ whole genome shotgun (WGS) entry which is preliminary data.</text>
</comment>
<keyword evidence="5" id="KW-1185">Reference proteome</keyword>
<gene>
    <name evidence="4" type="ORF">CYMTET_12058</name>
</gene>
<evidence type="ECO:0000259" key="3">
    <source>
        <dbReference type="SMART" id="SM00672"/>
    </source>
</evidence>
<keyword evidence="2" id="KW-0808">Transferase</keyword>
<protein>
    <recommendedName>
        <fullName evidence="3">Glycosyl transferase CAP10 domain-containing protein</fullName>
    </recommendedName>
</protein>
<dbReference type="AlphaFoldDB" id="A0AAE0GMG8"/>
<comment type="similarity">
    <text evidence="1">Belongs to the glycosyltransferase 90 family.</text>
</comment>
<accession>A0AAE0GMG8</accession>
<dbReference type="PANTHER" id="PTHR12203:SF35">
    <property type="entry name" value="PROTEIN O-GLUCOSYLTRANSFERASE 1"/>
    <property type="match status" value="1"/>
</dbReference>
<evidence type="ECO:0000313" key="4">
    <source>
        <dbReference type="EMBL" id="KAK3280086.1"/>
    </source>
</evidence>
<dbReference type="Pfam" id="PF05686">
    <property type="entry name" value="Glyco_transf_90"/>
    <property type="match status" value="1"/>
</dbReference>
<dbReference type="EMBL" id="LGRX02004544">
    <property type="protein sequence ID" value="KAK3280086.1"/>
    <property type="molecule type" value="Genomic_DNA"/>
</dbReference>
<dbReference type="SMART" id="SM00672">
    <property type="entry name" value="CAP10"/>
    <property type="match status" value="1"/>
</dbReference>
<feature type="domain" description="Glycosyl transferase CAP10" evidence="3">
    <location>
        <begin position="1"/>
        <end position="151"/>
    </location>
</feature>
<name>A0AAE0GMG8_9CHLO</name>
<proteinExistence type="inferred from homology"/>
<reference evidence="4 5" key="1">
    <citation type="journal article" date="2015" name="Genome Biol. Evol.">
        <title>Comparative Genomics of a Bacterivorous Green Alga Reveals Evolutionary Causalities and Consequences of Phago-Mixotrophic Mode of Nutrition.</title>
        <authorList>
            <person name="Burns J.A."/>
            <person name="Paasch A."/>
            <person name="Narechania A."/>
            <person name="Kim E."/>
        </authorList>
    </citation>
    <scope>NUCLEOTIDE SEQUENCE [LARGE SCALE GENOMIC DNA]</scope>
    <source>
        <strain evidence="4 5">PLY_AMNH</strain>
    </source>
</reference>
<dbReference type="PANTHER" id="PTHR12203">
    <property type="entry name" value="KDEL LYS-ASP-GLU-LEU CONTAINING - RELATED"/>
    <property type="match status" value="1"/>
</dbReference>
<evidence type="ECO:0000313" key="5">
    <source>
        <dbReference type="Proteomes" id="UP001190700"/>
    </source>
</evidence>
<organism evidence="4 5">
    <name type="scientific">Cymbomonas tetramitiformis</name>
    <dbReference type="NCBI Taxonomy" id="36881"/>
    <lineage>
        <taxon>Eukaryota</taxon>
        <taxon>Viridiplantae</taxon>
        <taxon>Chlorophyta</taxon>
        <taxon>Pyramimonadophyceae</taxon>
        <taxon>Pyramimonadales</taxon>
        <taxon>Pyramimonadaceae</taxon>
        <taxon>Cymbomonas</taxon>
    </lineage>
</organism>
<dbReference type="InterPro" id="IPR006598">
    <property type="entry name" value="CAP10"/>
</dbReference>
<evidence type="ECO:0000256" key="1">
    <source>
        <dbReference type="ARBA" id="ARBA00010118"/>
    </source>
</evidence>
<dbReference type="Proteomes" id="UP001190700">
    <property type="component" value="Unassembled WGS sequence"/>
</dbReference>
<feature type="non-terminal residue" evidence="4">
    <location>
        <position position="1"/>
    </location>
</feature>
<dbReference type="GO" id="GO:0016740">
    <property type="term" value="F:transferase activity"/>
    <property type="evidence" value="ECO:0007669"/>
    <property type="project" value="UniProtKB-KW"/>
</dbReference>
<sequence length="179" mass="20521">RLPACPREYIARLSSEDGGALLDVKTLEDASEKVALVDHSKYKYLISLDGQTCSSRFEKLLGLNSAVLKQDSPYYGFYYRALRAYEQYLPFWVNGQKDILGVIQWATENDEVVERIAAAGRKFASAHLRRHGRLCYWKELLTAYSKLMRYEASLEAYPNAVKLSEEPQMHSVKPRQGYT</sequence>